<protein>
    <recommendedName>
        <fullName evidence="5">Kringle domain-containing protein</fullName>
    </recommendedName>
</protein>
<feature type="chain" id="PRO_5032360242" description="Kringle domain-containing protein" evidence="4">
    <location>
        <begin position="19"/>
        <end position="88"/>
    </location>
</feature>
<feature type="signal peptide" evidence="4">
    <location>
        <begin position="1"/>
        <end position="18"/>
    </location>
</feature>
<keyword evidence="2" id="KW-1015">Disulfide bond</keyword>
<dbReference type="AlphaFoldDB" id="A0A833S9L2"/>
<dbReference type="SUPFAM" id="SSF57440">
    <property type="entry name" value="Kringle-like"/>
    <property type="match status" value="1"/>
</dbReference>
<dbReference type="Gene3D" id="2.40.20.10">
    <property type="entry name" value="Plasminogen Kringle 4"/>
    <property type="match status" value="1"/>
</dbReference>
<evidence type="ECO:0000256" key="4">
    <source>
        <dbReference type="SAM" id="SignalP"/>
    </source>
</evidence>
<dbReference type="SMART" id="SM00130">
    <property type="entry name" value="KR"/>
    <property type="match status" value="1"/>
</dbReference>
<dbReference type="PROSITE" id="PS50070">
    <property type="entry name" value="KRINGLE_2"/>
    <property type="match status" value="1"/>
</dbReference>
<dbReference type="InterPro" id="IPR013806">
    <property type="entry name" value="Kringle-like"/>
</dbReference>
<keyword evidence="7" id="KW-1185">Reference proteome</keyword>
<evidence type="ECO:0000313" key="6">
    <source>
        <dbReference type="EMBL" id="KAF3430156.1"/>
    </source>
</evidence>
<proteinExistence type="predicted"/>
<dbReference type="InterPro" id="IPR000001">
    <property type="entry name" value="Kringle"/>
</dbReference>
<comment type="caution">
    <text evidence="3">Lacks conserved residue(s) required for the propagation of feature annotation.</text>
</comment>
<sequence length="88" mass="10078">MKIKILFLILALSIDVTSTKVKVYINNVSKDISDEDFPERSMKIAKNYCRNPTGDSRGPWCYTLEPSLIDDECDIPLCNFGGNKYTYF</sequence>
<dbReference type="Pfam" id="PF00051">
    <property type="entry name" value="Kringle"/>
    <property type="match status" value="1"/>
</dbReference>
<dbReference type="EMBL" id="WNWW01000130">
    <property type="protein sequence ID" value="KAF3430156.1"/>
    <property type="molecule type" value="Genomic_DNA"/>
</dbReference>
<keyword evidence="4" id="KW-0732">Signal</keyword>
<dbReference type="Proteomes" id="UP000655588">
    <property type="component" value="Unassembled WGS sequence"/>
</dbReference>
<dbReference type="InterPro" id="IPR038178">
    <property type="entry name" value="Kringle_sf"/>
</dbReference>
<organism evidence="6 7">
    <name type="scientific">Frieseomelitta varia</name>
    <dbReference type="NCBI Taxonomy" id="561572"/>
    <lineage>
        <taxon>Eukaryota</taxon>
        <taxon>Metazoa</taxon>
        <taxon>Ecdysozoa</taxon>
        <taxon>Arthropoda</taxon>
        <taxon>Hexapoda</taxon>
        <taxon>Insecta</taxon>
        <taxon>Pterygota</taxon>
        <taxon>Neoptera</taxon>
        <taxon>Endopterygota</taxon>
        <taxon>Hymenoptera</taxon>
        <taxon>Apocrita</taxon>
        <taxon>Aculeata</taxon>
        <taxon>Apoidea</taxon>
        <taxon>Anthophila</taxon>
        <taxon>Apidae</taxon>
        <taxon>Frieseomelitta</taxon>
    </lineage>
</organism>
<accession>A0A833S9L2</accession>
<dbReference type="InterPro" id="IPR018056">
    <property type="entry name" value="Kringle_CS"/>
</dbReference>
<reference evidence="6" key="1">
    <citation type="submission" date="2019-11" db="EMBL/GenBank/DDBJ databases">
        <title>The nuclear and mitochondrial genomes of Frieseomelitta varia - a highly eusocial stingless bee (Meliponini) with a permanently sterile worker caste.</title>
        <authorList>
            <person name="Freitas F.C.P."/>
            <person name="Lourenco A.P."/>
            <person name="Nunes F.M.F."/>
            <person name="Paschoal A.R."/>
            <person name="Abreu F.C.P."/>
            <person name="Barbin F.O."/>
            <person name="Bataglia L."/>
            <person name="Cardoso-Junior C.A.M."/>
            <person name="Cervoni M.S."/>
            <person name="Silva S.R."/>
            <person name="Dalarmi F."/>
            <person name="Del Lama M.A."/>
            <person name="Depintor T.S."/>
            <person name="Ferreira K.M."/>
            <person name="Goria P.S."/>
            <person name="Jaskot M.C."/>
            <person name="Lago D.C."/>
            <person name="Luna-Lucena D."/>
            <person name="Moda L.M."/>
            <person name="Nascimento L."/>
            <person name="Pedrino M."/>
            <person name="Rabico F.O."/>
            <person name="Sanches F.C."/>
            <person name="Santos D.E."/>
            <person name="Santos C.G."/>
            <person name="Vieira J."/>
            <person name="Lopes T.F."/>
            <person name="Barchuk A.R."/>
            <person name="Hartfelder K."/>
            <person name="Simoes Z.L.P."/>
            <person name="Bitondi M.M.G."/>
            <person name="Pinheiro D.G."/>
        </authorList>
    </citation>
    <scope>NUCLEOTIDE SEQUENCE</scope>
    <source>
        <strain evidence="6">USP_RPSP 00005682</strain>
        <tissue evidence="6">Whole individual</tissue>
    </source>
</reference>
<evidence type="ECO:0000256" key="1">
    <source>
        <dbReference type="ARBA" id="ARBA00022572"/>
    </source>
</evidence>
<name>A0A833S9L2_9HYME</name>
<dbReference type="PROSITE" id="PS00021">
    <property type="entry name" value="KRINGLE_1"/>
    <property type="match status" value="1"/>
</dbReference>
<comment type="caution">
    <text evidence="6">The sequence shown here is derived from an EMBL/GenBank/DDBJ whole genome shotgun (WGS) entry which is preliminary data.</text>
</comment>
<feature type="domain" description="Kringle" evidence="5">
    <location>
        <begin position="35"/>
        <end position="78"/>
    </location>
</feature>
<keyword evidence="1 3" id="KW-0420">Kringle</keyword>
<evidence type="ECO:0000256" key="3">
    <source>
        <dbReference type="PROSITE-ProRule" id="PRU00121"/>
    </source>
</evidence>
<gene>
    <name evidence="6" type="ORF">E2986_13117</name>
</gene>
<evidence type="ECO:0000259" key="5">
    <source>
        <dbReference type="PROSITE" id="PS50070"/>
    </source>
</evidence>
<evidence type="ECO:0000256" key="2">
    <source>
        <dbReference type="ARBA" id="ARBA00023157"/>
    </source>
</evidence>
<evidence type="ECO:0000313" key="7">
    <source>
        <dbReference type="Proteomes" id="UP000655588"/>
    </source>
</evidence>